<keyword evidence="4" id="KW-1185">Reference proteome</keyword>
<comment type="caution">
    <text evidence="3">The sequence shown here is derived from an EMBL/GenBank/DDBJ whole genome shotgun (WGS) entry which is preliminary data.</text>
</comment>
<dbReference type="Proteomes" id="UP001242480">
    <property type="component" value="Unassembled WGS sequence"/>
</dbReference>
<accession>A0ABU0JD81</accession>
<organism evidence="3 4">
    <name type="scientific">Labrys wisconsinensis</name>
    <dbReference type="NCBI Taxonomy" id="425677"/>
    <lineage>
        <taxon>Bacteria</taxon>
        <taxon>Pseudomonadati</taxon>
        <taxon>Pseudomonadota</taxon>
        <taxon>Alphaproteobacteria</taxon>
        <taxon>Hyphomicrobiales</taxon>
        <taxon>Xanthobacteraceae</taxon>
        <taxon>Labrys</taxon>
    </lineage>
</organism>
<evidence type="ECO:0000256" key="1">
    <source>
        <dbReference type="SAM" id="MobiDB-lite"/>
    </source>
</evidence>
<protein>
    <submittedName>
        <fullName evidence="3">Phasin</fullName>
    </submittedName>
</protein>
<dbReference type="InterPro" id="IPR018968">
    <property type="entry name" value="Phasin"/>
</dbReference>
<feature type="domain" description="Phasin" evidence="2">
    <location>
        <begin position="93"/>
        <end position="192"/>
    </location>
</feature>
<name>A0ABU0JD81_9HYPH</name>
<dbReference type="EMBL" id="JAUSVX010000011">
    <property type="protein sequence ID" value="MDQ0472237.1"/>
    <property type="molecule type" value="Genomic_DNA"/>
</dbReference>
<sequence>MATPKTPETAPPAGAVPAKPRPEAPAAAKPEVAAKPEPAAVAEPEVAAKPEAAAAVEPAVVLAQTVEETAAAVQDAARDTVETAAAKAEEVTEQIRQQADETLSLVETDYATASRSISALGRKTLDSVRANTNAAFDHAVALLEVKTLSEAIELNRSFVRRQSEALAAQTREFGELAQKVAAEAAAPVRARFEKAFKTAA</sequence>
<evidence type="ECO:0000313" key="3">
    <source>
        <dbReference type="EMBL" id="MDQ0472237.1"/>
    </source>
</evidence>
<proteinExistence type="predicted"/>
<evidence type="ECO:0000313" key="4">
    <source>
        <dbReference type="Proteomes" id="UP001242480"/>
    </source>
</evidence>
<gene>
    <name evidence="3" type="ORF">QO011_005266</name>
</gene>
<feature type="region of interest" description="Disordered" evidence="1">
    <location>
        <begin position="1"/>
        <end position="53"/>
    </location>
</feature>
<dbReference type="RefSeq" id="WP_307278743.1">
    <property type="nucleotide sequence ID" value="NZ_JAUSVX010000011.1"/>
</dbReference>
<dbReference type="Pfam" id="PF09361">
    <property type="entry name" value="Phasin_2"/>
    <property type="match status" value="1"/>
</dbReference>
<reference evidence="3 4" key="1">
    <citation type="submission" date="2023-07" db="EMBL/GenBank/DDBJ databases">
        <title>Genomic Encyclopedia of Type Strains, Phase IV (KMG-IV): sequencing the most valuable type-strain genomes for metagenomic binning, comparative biology and taxonomic classification.</title>
        <authorList>
            <person name="Goeker M."/>
        </authorList>
    </citation>
    <scope>NUCLEOTIDE SEQUENCE [LARGE SCALE GENOMIC DNA]</scope>
    <source>
        <strain evidence="3 4">DSM 19619</strain>
    </source>
</reference>
<evidence type="ECO:0000259" key="2">
    <source>
        <dbReference type="Pfam" id="PF09361"/>
    </source>
</evidence>